<sequence>MEVVFEKIVKKWYEKDHQQHAYNEKQLVNVLYKHNFEVELVENALEEYSVYFDRVRRYLFLPKWDKILRDFPSWFGLVNHNAQEVLKAFTDEEYAIEDDHAKLWIIAKVNKSISNSNFGFLYEAQISLPDGVATPSQEGVPINLWWKDVSQSHNIQGVFLAYYRKNSSMIFRVSYELSAEHLNSKFQFKPKPINFLKDIKRRFNIANTDETSLTHKLFYRKDFLRHSIHKTDSHYPGLNTSQKEAVERVFSQNVTFIWGPPGTGKTYTLSKIITKACCLGLRVLAVGISNVSIDILGQDIIKEFDTYNSISKTLINNKKILRFGYPVLPEIVNDNRLYPDKDLVDNLREEYGNVLKLLRAQKNQDLEEKALLRNRQVLLKNEIKQSNQKRIGESQLVFTTAAQCFIGDSFENEKFDLVVVDEVGMMPLVQTLSMASFTKDKFVVAGDFKQLGPISIGKTEAVNNWFNKDVFDYFKDENNYEEDIQVMLTEQRRMHPEICEFINDRFYNGKLTTHYTPEFEHLKLLNQTISSPYYFIPVAPRQGSVVKSTAGRSRVNAKTGQLIAKLVTEIISGNSIINVGVITPYNGQVTYIKRLLIDLLSDEQLDRVKIGTIHSFQGSGFDMIIYDIVDNSEKNIGRLYKGIQGERLLNVALSRAKHKLIIVGDPKVFSMTDELQEVSKKLRSFMVELRLSKYQLEV</sequence>
<reference evidence="8 9" key="1">
    <citation type="submission" date="2024-09" db="EMBL/GenBank/DDBJ databases">
        <authorList>
            <person name="Sun Q."/>
            <person name="Mori K."/>
        </authorList>
    </citation>
    <scope>NUCLEOTIDE SEQUENCE [LARGE SCALE GENOMIC DNA]</scope>
    <source>
        <strain evidence="8 9">CECT 8286</strain>
    </source>
</reference>
<dbReference type="InterPro" id="IPR047187">
    <property type="entry name" value="SF1_C_Upf1"/>
</dbReference>
<dbReference type="InterPro" id="IPR041679">
    <property type="entry name" value="DNA2/NAM7-like_C"/>
</dbReference>
<keyword evidence="5" id="KW-0067">ATP-binding</keyword>
<dbReference type="Gene3D" id="3.40.50.300">
    <property type="entry name" value="P-loop containing nucleotide triphosphate hydrolases"/>
    <property type="match status" value="2"/>
</dbReference>
<dbReference type="RefSeq" id="WP_382383125.1">
    <property type="nucleotide sequence ID" value="NZ_JBHMEZ010000012.1"/>
</dbReference>
<evidence type="ECO:0000313" key="8">
    <source>
        <dbReference type="EMBL" id="MFB9053820.1"/>
    </source>
</evidence>
<comment type="caution">
    <text evidence="8">The sequence shown here is derived from an EMBL/GenBank/DDBJ whole genome shotgun (WGS) entry which is preliminary data.</text>
</comment>
<keyword evidence="3" id="KW-0378">Hydrolase</keyword>
<dbReference type="EMBL" id="JBHMEZ010000012">
    <property type="protein sequence ID" value="MFB9053820.1"/>
    <property type="molecule type" value="Genomic_DNA"/>
</dbReference>
<feature type="domain" description="AAA+ ATPase" evidence="7">
    <location>
        <begin position="251"/>
        <end position="512"/>
    </location>
</feature>
<gene>
    <name evidence="8" type="ORF">ACFFVB_12105</name>
</gene>
<evidence type="ECO:0000313" key="9">
    <source>
        <dbReference type="Proteomes" id="UP001589605"/>
    </source>
</evidence>
<comment type="similarity">
    <text evidence="1">Belongs to the DNA2/NAM7 helicase family.</text>
</comment>
<evidence type="ECO:0000259" key="7">
    <source>
        <dbReference type="SMART" id="SM00382"/>
    </source>
</evidence>
<protein>
    <submittedName>
        <fullName evidence="8">AAA domain-containing protein</fullName>
    </submittedName>
</protein>
<dbReference type="InterPro" id="IPR050534">
    <property type="entry name" value="Coronavir_polyprotein_1ab"/>
</dbReference>
<keyword evidence="4" id="KW-0347">Helicase</keyword>
<name>A0ABV5F2Z9_9FLAO</name>
<organism evidence="8 9">
    <name type="scientific">Formosa undariae</name>
    <dbReference type="NCBI Taxonomy" id="1325436"/>
    <lineage>
        <taxon>Bacteria</taxon>
        <taxon>Pseudomonadati</taxon>
        <taxon>Bacteroidota</taxon>
        <taxon>Flavobacteriia</taxon>
        <taxon>Flavobacteriales</taxon>
        <taxon>Flavobacteriaceae</taxon>
        <taxon>Formosa</taxon>
    </lineage>
</organism>
<keyword evidence="9" id="KW-1185">Reference proteome</keyword>
<proteinExistence type="inferred from homology"/>
<dbReference type="CDD" id="cd18808">
    <property type="entry name" value="SF1_C_Upf1"/>
    <property type="match status" value="1"/>
</dbReference>
<dbReference type="Pfam" id="PF13087">
    <property type="entry name" value="AAA_12"/>
    <property type="match status" value="1"/>
</dbReference>
<dbReference type="InterPro" id="IPR027417">
    <property type="entry name" value="P-loop_NTPase"/>
</dbReference>
<feature type="coiled-coil region" evidence="6">
    <location>
        <begin position="344"/>
        <end position="375"/>
    </location>
</feature>
<dbReference type="PANTHER" id="PTHR43788:SF8">
    <property type="entry name" value="DNA-BINDING PROTEIN SMUBP-2"/>
    <property type="match status" value="1"/>
</dbReference>
<evidence type="ECO:0000256" key="5">
    <source>
        <dbReference type="ARBA" id="ARBA00022840"/>
    </source>
</evidence>
<dbReference type="Proteomes" id="UP001589605">
    <property type="component" value="Unassembled WGS sequence"/>
</dbReference>
<evidence type="ECO:0000256" key="1">
    <source>
        <dbReference type="ARBA" id="ARBA00007913"/>
    </source>
</evidence>
<dbReference type="SUPFAM" id="SSF52540">
    <property type="entry name" value="P-loop containing nucleoside triphosphate hydrolases"/>
    <property type="match status" value="1"/>
</dbReference>
<keyword evidence="6" id="KW-0175">Coiled coil</keyword>
<keyword evidence="2" id="KW-0547">Nucleotide-binding</keyword>
<accession>A0ABV5F2Z9</accession>
<dbReference type="Pfam" id="PF13086">
    <property type="entry name" value="AAA_11"/>
    <property type="match status" value="2"/>
</dbReference>
<evidence type="ECO:0000256" key="4">
    <source>
        <dbReference type="ARBA" id="ARBA00022806"/>
    </source>
</evidence>
<dbReference type="PANTHER" id="PTHR43788">
    <property type="entry name" value="DNA2/NAM7 HELICASE FAMILY MEMBER"/>
    <property type="match status" value="1"/>
</dbReference>
<evidence type="ECO:0000256" key="3">
    <source>
        <dbReference type="ARBA" id="ARBA00022801"/>
    </source>
</evidence>
<evidence type="ECO:0000256" key="2">
    <source>
        <dbReference type="ARBA" id="ARBA00022741"/>
    </source>
</evidence>
<dbReference type="InterPro" id="IPR041677">
    <property type="entry name" value="DNA2/NAM7_AAA_11"/>
</dbReference>
<dbReference type="SMART" id="SM00382">
    <property type="entry name" value="AAA"/>
    <property type="match status" value="1"/>
</dbReference>
<evidence type="ECO:0000256" key="6">
    <source>
        <dbReference type="SAM" id="Coils"/>
    </source>
</evidence>
<dbReference type="InterPro" id="IPR003593">
    <property type="entry name" value="AAA+_ATPase"/>
</dbReference>